<dbReference type="EMBL" id="ACOU01000007">
    <property type="protein sequence ID" value="EKX72504.1"/>
    <property type="molecule type" value="Genomic_DNA"/>
</dbReference>
<accession>L1LB57</accession>
<protein>
    <submittedName>
        <fullName evidence="1">Uncharacterized protein</fullName>
    </submittedName>
</protein>
<dbReference type="KEGG" id="beq:BEWA_049710"/>
<name>L1LB57_THEEQ</name>
<dbReference type="Proteomes" id="UP000031512">
    <property type="component" value="Unassembled WGS sequence"/>
</dbReference>
<reference evidence="1 2" key="1">
    <citation type="journal article" date="2012" name="BMC Genomics">
        <title>Comparative genomic analysis and phylogenetic position of Theileria equi.</title>
        <authorList>
            <person name="Kappmeyer L.S."/>
            <person name="Thiagarajan M."/>
            <person name="Herndon D.R."/>
            <person name="Ramsay J.D."/>
            <person name="Caler E."/>
            <person name="Djikeng A."/>
            <person name="Gillespie J.J."/>
            <person name="Lau A.O."/>
            <person name="Roalson E.H."/>
            <person name="Silva J.C."/>
            <person name="Silva M.G."/>
            <person name="Suarez C.E."/>
            <person name="Ueti M.W."/>
            <person name="Nene V.M."/>
            <person name="Mealey R.H."/>
            <person name="Knowles D.P."/>
            <person name="Brayton K.A."/>
        </authorList>
    </citation>
    <scope>NUCLEOTIDE SEQUENCE [LARGE SCALE GENOMIC DNA]</scope>
    <source>
        <strain evidence="1 2">WA</strain>
    </source>
</reference>
<dbReference type="AlphaFoldDB" id="L1LB57"/>
<sequence length="126" mass="13912">MYLVMGTPLVKYLNVLKEVSSALATFRVFPGTSTSSCSVGFTTPMILERRLEKVSAVMRPQIPSKRSTYFSSPFRLREATCTPLFLKKVAPVQYSSPLASQMRSLPLYSETILNPVTGTTNLVSTP</sequence>
<evidence type="ECO:0000313" key="2">
    <source>
        <dbReference type="Proteomes" id="UP000031512"/>
    </source>
</evidence>
<evidence type="ECO:0000313" key="1">
    <source>
        <dbReference type="EMBL" id="EKX72504.1"/>
    </source>
</evidence>
<dbReference type="VEuPathDB" id="PiroplasmaDB:BEWA_049710"/>
<keyword evidence="2" id="KW-1185">Reference proteome</keyword>
<organism evidence="1 2">
    <name type="scientific">Theileria equi strain WA</name>
    <dbReference type="NCBI Taxonomy" id="1537102"/>
    <lineage>
        <taxon>Eukaryota</taxon>
        <taxon>Sar</taxon>
        <taxon>Alveolata</taxon>
        <taxon>Apicomplexa</taxon>
        <taxon>Aconoidasida</taxon>
        <taxon>Piroplasmida</taxon>
        <taxon>Theileriidae</taxon>
        <taxon>Theileria</taxon>
    </lineage>
</organism>
<proteinExistence type="predicted"/>
<dbReference type="GeneID" id="15805196"/>
<gene>
    <name evidence="1" type="ORF">BEWA_049710</name>
</gene>
<dbReference type="RefSeq" id="XP_004831956.1">
    <property type="nucleotide sequence ID" value="XM_004831899.1"/>
</dbReference>
<comment type="caution">
    <text evidence="1">The sequence shown here is derived from an EMBL/GenBank/DDBJ whole genome shotgun (WGS) entry which is preliminary data.</text>
</comment>